<organism evidence="6 7">
    <name type="scientific">Georgenia halotolerans</name>
    <dbReference type="NCBI Taxonomy" id="3028317"/>
    <lineage>
        <taxon>Bacteria</taxon>
        <taxon>Bacillati</taxon>
        <taxon>Actinomycetota</taxon>
        <taxon>Actinomycetes</taxon>
        <taxon>Micrococcales</taxon>
        <taxon>Bogoriellaceae</taxon>
        <taxon>Georgenia</taxon>
    </lineage>
</organism>
<evidence type="ECO:0000313" key="7">
    <source>
        <dbReference type="Proteomes" id="UP001165561"/>
    </source>
</evidence>
<evidence type="ECO:0000256" key="3">
    <source>
        <dbReference type="ARBA" id="ARBA00022679"/>
    </source>
</evidence>
<dbReference type="Gene3D" id="3.40.1280.10">
    <property type="match status" value="1"/>
</dbReference>
<dbReference type="InterPro" id="IPR001537">
    <property type="entry name" value="SpoU_MeTrfase"/>
</dbReference>
<dbReference type="InterPro" id="IPR029026">
    <property type="entry name" value="tRNA_m1G_MTases_N"/>
</dbReference>
<dbReference type="NCBIfam" id="TIGR00186">
    <property type="entry name" value="rRNA_methyl_3"/>
    <property type="match status" value="1"/>
</dbReference>
<evidence type="ECO:0000256" key="2">
    <source>
        <dbReference type="ARBA" id="ARBA00022603"/>
    </source>
</evidence>
<evidence type="ECO:0000256" key="4">
    <source>
        <dbReference type="SAM" id="MobiDB-lite"/>
    </source>
</evidence>
<feature type="compositionally biased region" description="Basic residues" evidence="4">
    <location>
        <begin position="1"/>
        <end position="10"/>
    </location>
</feature>
<dbReference type="InterPro" id="IPR029064">
    <property type="entry name" value="Ribosomal_eL30-like_sf"/>
</dbReference>
<feature type="region of interest" description="Disordered" evidence="4">
    <location>
        <begin position="1"/>
        <end position="85"/>
    </location>
</feature>
<dbReference type="EMBL" id="JARACI010001169">
    <property type="protein sequence ID" value="MDD9207900.1"/>
    <property type="molecule type" value="Genomic_DNA"/>
</dbReference>
<dbReference type="Pfam" id="PF00588">
    <property type="entry name" value="SpoU_methylase"/>
    <property type="match status" value="1"/>
</dbReference>
<dbReference type="Proteomes" id="UP001165561">
    <property type="component" value="Unassembled WGS sequence"/>
</dbReference>
<keyword evidence="7" id="KW-1185">Reference proteome</keyword>
<dbReference type="Pfam" id="PF08032">
    <property type="entry name" value="SpoU_sub_bind"/>
    <property type="match status" value="1"/>
</dbReference>
<proteinExistence type="inferred from homology"/>
<evidence type="ECO:0000313" key="6">
    <source>
        <dbReference type="EMBL" id="MDD9207900.1"/>
    </source>
</evidence>
<evidence type="ECO:0000259" key="5">
    <source>
        <dbReference type="SMART" id="SM00967"/>
    </source>
</evidence>
<dbReference type="PANTHER" id="PTHR46429:SF1">
    <property type="entry name" value="23S RRNA (GUANOSINE-2'-O-)-METHYLTRANSFERASE RLMB"/>
    <property type="match status" value="1"/>
</dbReference>
<name>A0ABT5U0Q7_9MICO</name>
<dbReference type="InterPro" id="IPR004441">
    <property type="entry name" value="rRNA_MeTrfase_TrmH"/>
</dbReference>
<accession>A0ABT5U0Q7</accession>
<comment type="caution">
    <text evidence="6">The sequence shown here is derived from an EMBL/GenBank/DDBJ whole genome shotgun (WGS) entry which is preliminary data.</text>
</comment>
<comment type="similarity">
    <text evidence="1">Belongs to the class IV-like SAM-binding methyltransferase superfamily. RNA methyltransferase TrmH family.</text>
</comment>
<dbReference type="PANTHER" id="PTHR46429">
    <property type="entry name" value="23S RRNA (GUANOSINE-2'-O-)-METHYLTRANSFERASE RLMB"/>
    <property type="match status" value="1"/>
</dbReference>
<keyword evidence="3" id="KW-0808">Transferase</keyword>
<dbReference type="InterPro" id="IPR013123">
    <property type="entry name" value="SpoU_subst-bd"/>
</dbReference>
<dbReference type="SUPFAM" id="SSF75217">
    <property type="entry name" value="alpha/beta knot"/>
    <property type="match status" value="1"/>
</dbReference>
<gene>
    <name evidence="6" type="primary">rlmB</name>
    <name evidence="6" type="ORF">PU560_15700</name>
</gene>
<dbReference type="InterPro" id="IPR029028">
    <property type="entry name" value="Alpha/beta_knot_MTases"/>
</dbReference>
<dbReference type="SMART" id="SM00967">
    <property type="entry name" value="SpoU_sub_bind"/>
    <property type="match status" value="1"/>
</dbReference>
<feature type="domain" description="RNA 2-O ribose methyltransferase substrate binding" evidence="5">
    <location>
        <begin position="86"/>
        <end position="162"/>
    </location>
</feature>
<evidence type="ECO:0000256" key="1">
    <source>
        <dbReference type="ARBA" id="ARBA00007228"/>
    </source>
</evidence>
<reference evidence="6" key="1">
    <citation type="submission" date="2023-02" db="EMBL/GenBank/DDBJ databases">
        <title>Georgenia sp.10Sc9-8, isolated from a soil sample collected from the Taklamakan desert.</title>
        <authorList>
            <person name="Liu S."/>
        </authorList>
    </citation>
    <scope>NUCLEOTIDE SEQUENCE</scope>
    <source>
        <strain evidence="6">10Sc9-8</strain>
    </source>
</reference>
<protein>
    <submittedName>
        <fullName evidence="6">23S rRNA (Guanosine(2251)-2'-O)-methyltransferase RlmB</fullName>
    </submittedName>
</protein>
<keyword evidence="2" id="KW-0489">Methyltransferase</keyword>
<dbReference type="Gene3D" id="3.30.1330.30">
    <property type="match status" value="1"/>
</dbReference>
<dbReference type="CDD" id="cd18103">
    <property type="entry name" value="SpoU-like_RlmB"/>
    <property type="match status" value="1"/>
</dbReference>
<dbReference type="SUPFAM" id="SSF55315">
    <property type="entry name" value="L30e-like"/>
    <property type="match status" value="1"/>
</dbReference>
<sequence>MAGNSKRRGAVRRDGSKKGMQVGSGGQRRRSLEGRGPTPKAEERTGHPAARRKAAAERREPARGGGSRAGRAPGPRTADTAAPQEIIAGRNAVTEAVRSGLPVARVYLASGAAGDDRVAEVLRTATALGTPMLEVSRSELDRLTDGAVHQGVAVEVPPYDYADPADLLSRAERAGHPPLVVALDGVTDPHNLGAVLRSAAAFGADGVLLPERRSAGVNATVWKVSAGAAARVPVARATNLVRALEQLKTAGCFVVGLDGEALLTVADLELATEPLVLVTGSEGKGLSRLVRETCDTVVSVPIAGAVDSLNAAVATGIALYEVARHRRPGAVAP</sequence>